<dbReference type="EMBL" id="SLWS01000001">
    <property type="protein sequence ID" value="TCO65939.1"/>
    <property type="molecule type" value="Genomic_DNA"/>
</dbReference>
<feature type="compositionally biased region" description="Low complexity" evidence="8">
    <location>
        <begin position="200"/>
        <end position="211"/>
    </location>
</feature>
<evidence type="ECO:0000256" key="9">
    <source>
        <dbReference type="SAM" id="Phobius"/>
    </source>
</evidence>
<keyword evidence="3" id="KW-0813">Transport</keyword>
<dbReference type="GO" id="GO:0033214">
    <property type="term" value="P:siderophore-iron import into cell"/>
    <property type="evidence" value="ECO:0007669"/>
    <property type="project" value="TreeGrafter"/>
</dbReference>
<proteinExistence type="inferred from homology"/>
<evidence type="ECO:0000313" key="11">
    <source>
        <dbReference type="Proteomes" id="UP000295680"/>
    </source>
</evidence>
<dbReference type="GO" id="GO:0005886">
    <property type="term" value="C:plasma membrane"/>
    <property type="evidence" value="ECO:0007669"/>
    <property type="project" value="UniProtKB-SubCell"/>
</dbReference>
<keyword evidence="4" id="KW-1003">Cell membrane</keyword>
<evidence type="ECO:0000256" key="7">
    <source>
        <dbReference type="ARBA" id="ARBA00023136"/>
    </source>
</evidence>
<evidence type="ECO:0000256" key="8">
    <source>
        <dbReference type="SAM" id="MobiDB-lite"/>
    </source>
</evidence>
<accession>A0A4R2K7L5</accession>
<dbReference type="InterPro" id="IPR037294">
    <property type="entry name" value="ABC_BtuC-like"/>
</dbReference>
<reference evidence="10 11" key="1">
    <citation type="submission" date="2019-03" db="EMBL/GenBank/DDBJ databases">
        <title>Genomic Encyclopedia of Type Strains, Phase IV (KMG-IV): sequencing the most valuable type-strain genomes for metagenomic binning, comparative biology and taxonomic classification.</title>
        <authorList>
            <person name="Goeker M."/>
        </authorList>
    </citation>
    <scope>NUCLEOTIDE SEQUENCE [LARGE SCALE GENOMIC DNA]</scope>
    <source>
        <strain evidence="10 11">DSM 45934</strain>
    </source>
</reference>
<feature type="transmembrane region" description="Helical" evidence="9">
    <location>
        <begin position="60"/>
        <end position="79"/>
    </location>
</feature>
<dbReference type="Gene3D" id="1.10.3470.10">
    <property type="entry name" value="ABC transporter involved in vitamin B12 uptake, BtuC"/>
    <property type="match status" value="1"/>
</dbReference>
<dbReference type="Pfam" id="PF01032">
    <property type="entry name" value="FecCD"/>
    <property type="match status" value="1"/>
</dbReference>
<organism evidence="10 11">
    <name type="scientific">Actinocrispum wychmicini</name>
    <dbReference type="NCBI Taxonomy" id="1213861"/>
    <lineage>
        <taxon>Bacteria</taxon>
        <taxon>Bacillati</taxon>
        <taxon>Actinomycetota</taxon>
        <taxon>Actinomycetes</taxon>
        <taxon>Pseudonocardiales</taxon>
        <taxon>Pseudonocardiaceae</taxon>
        <taxon>Actinocrispum</taxon>
    </lineage>
</organism>
<evidence type="ECO:0000256" key="1">
    <source>
        <dbReference type="ARBA" id="ARBA00004651"/>
    </source>
</evidence>
<dbReference type="PANTHER" id="PTHR30472">
    <property type="entry name" value="FERRIC ENTEROBACTIN TRANSPORT SYSTEM PERMEASE PROTEIN"/>
    <property type="match status" value="1"/>
</dbReference>
<dbReference type="InterPro" id="IPR000522">
    <property type="entry name" value="ABC_transptr_permease_BtuC"/>
</dbReference>
<dbReference type="Proteomes" id="UP000295680">
    <property type="component" value="Unassembled WGS sequence"/>
</dbReference>
<dbReference type="AlphaFoldDB" id="A0A4R2K7L5"/>
<feature type="transmembrane region" description="Helical" evidence="9">
    <location>
        <begin position="104"/>
        <end position="129"/>
    </location>
</feature>
<name>A0A4R2K7L5_9PSEU</name>
<evidence type="ECO:0000256" key="2">
    <source>
        <dbReference type="ARBA" id="ARBA00007935"/>
    </source>
</evidence>
<dbReference type="PANTHER" id="PTHR30472:SF24">
    <property type="entry name" value="FERRIC ENTEROBACTIN TRANSPORT SYSTEM PERMEASE PROTEIN FEPG"/>
    <property type="match status" value="1"/>
</dbReference>
<sequence length="279" mass="29273">MYFLAYRKGVAGYRLVLVGIGVAALLTALNRYLLLAAELDDAFRAAVWLTGSLLDRTWDHVTIVTVAVGTLVPAACLAARRLSLLEMGDDVGAALGVAPARTRLAVYVIAVGLAGAATAAAGPVAFVALAAPHITKRLSRVAGPNLVGSGLVGAILLLVADVSTQRFSRRASCQSGWPPPPLADCTWPCRSGGSGEAGMTRSRSASTAFAADGDPPSHQDTRGTSNTLPACTAGSRDVDLAEPEVVEGLPGRRQVGRNGRRSVQCRRRDERYAMFERHL</sequence>
<feature type="transmembrane region" description="Helical" evidence="9">
    <location>
        <begin position="141"/>
        <end position="160"/>
    </location>
</feature>
<evidence type="ECO:0000313" key="10">
    <source>
        <dbReference type="EMBL" id="TCO65939.1"/>
    </source>
</evidence>
<dbReference type="SUPFAM" id="SSF81345">
    <property type="entry name" value="ABC transporter involved in vitamin B12 uptake, BtuC"/>
    <property type="match status" value="1"/>
</dbReference>
<evidence type="ECO:0000256" key="5">
    <source>
        <dbReference type="ARBA" id="ARBA00022692"/>
    </source>
</evidence>
<keyword evidence="11" id="KW-1185">Reference proteome</keyword>
<gene>
    <name evidence="10" type="ORF">EV192_1011731</name>
</gene>
<keyword evidence="5 9" id="KW-0812">Transmembrane</keyword>
<comment type="similarity">
    <text evidence="2">Belongs to the binding-protein-dependent transport system permease family. FecCD subfamily.</text>
</comment>
<keyword evidence="7 9" id="KW-0472">Membrane</keyword>
<evidence type="ECO:0000256" key="6">
    <source>
        <dbReference type="ARBA" id="ARBA00022989"/>
    </source>
</evidence>
<evidence type="ECO:0000256" key="3">
    <source>
        <dbReference type="ARBA" id="ARBA00022448"/>
    </source>
</evidence>
<feature type="region of interest" description="Disordered" evidence="8">
    <location>
        <begin position="193"/>
        <end position="244"/>
    </location>
</feature>
<keyword evidence="6 9" id="KW-1133">Transmembrane helix</keyword>
<comment type="subcellular location">
    <subcellularLocation>
        <location evidence="1">Cell membrane</location>
        <topology evidence="1">Multi-pass membrane protein</topology>
    </subcellularLocation>
</comment>
<comment type="caution">
    <text evidence="10">The sequence shown here is derived from an EMBL/GenBank/DDBJ whole genome shotgun (WGS) entry which is preliminary data.</text>
</comment>
<evidence type="ECO:0000256" key="4">
    <source>
        <dbReference type="ARBA" id="ARBA00022475"/>
    </source>
</evidence>
<dbReference type="GO" id="GO:0022857">
    <property type="term" value="F:transmembrane transporter activity"/>
    <property type="evidence" value="ECO:0007669"/>
    <property type="project" value="InterPro"/>
</dbReference>
<protein>
    <submittedName>
        <fullName evidence="10">FecCD transport family protein</fullName>
    </submittedName>
</protein>